<organism evidence="1 2">
    <name type="scientific">Persea americana</name>
    <name type="common">Avocado</name>
    <dbReference type="NCBI Taxonomy" id="3435"/>
    <lineage>
        <taxon>Eukaryota</taxon>
        <taxon>Viridiplantae</taxon>
        <taxon>Streptophyta</taxon>
        <taxon>Embryophyta</taxon>
        <taxon>Tracheophyta</taxon>
        <taxon>Spermatophyta</taxon>
        <taxon>Magnoliopsida</taxon>
        <taxon>Magnoliidae</taxon>
        <taxon>Laurales</taxon>
        <taxon>Lauraceae</taxon>
        <taxon>Persea</taxon>
    </lineage>
</organism>
<name>A0ACC2LA31_PERAE</name>
<dbReference type="Proteomes" id="UP001234297">
    <property type="component" value="Chromosome 7"/>
</dbReference>
<evidence type="ECO:0000313" key="1">
    <source>
        <dbReference type="EMBL" id="KAJ8630357.1"/>
    </source>
</evidence>
<sequence length="141" mass="15130">MTLPSSNLVGKLPRKTLIGHIGSRIDISSKTPIEAQLTPSLALASGRRFVTLPSTSIKRTAIVQQWNRRAIVCPIFKQSLLTQTPSPASSEIRQSPGVSSLQLGSAARPCTVMAHRVLCESDGDSTTQAAVVFFSSDQTRI</sequence>
<comment type="caution">
    <text evidence="1">The sequence shown here is derived from an EMBL/GenBank/DDBJ whole genome shotgun (WGS) entry which is preliminary data.</text>
</comment>
<dbReference type="EMBL" id="CM056815">
    <property type="protein sequence ID" value="KAJ8630357.1"/>
    <property type="molecule type" value="Genomic_DNA"/>
</dbReference>
<evidence type="ECO:0000313" key="2">
    <source>
        <dbReference type="Proteomes" id="UP001234297"/>
    </source>
</evidence>
<proteinExistence type="predicted"/>
<accession>A0ACC2LA31</accession>
<protein>
    <submittedName>
        <fullName evidence="1">Uncharacterized protein</fullName>
    </submittedName>
</protein>
<keyword evidence="2" id="KW-1185">Reference proteome</keyword>
<gene>
    <name evidence="1" type="ORF">MRB53_023680</name>
</gene>
<reference evidence="1 2" key="1">
    <citation type="journal article" date="2022" name="Hortic Res">
        <title>A haplotype resolved chromosomal level avocado genome allows analysis of novel avocado genes.</title>
        <authorList>
            <person name="Nath O."/>
            <person name="Fletcher S.J."/>
            <person name="Hayward A."/>
            <person name="Shaw L.M."/>
            <person name="Masouleh A.K."/>
            <person name="Furtado A."/>
            <person name="Henry R.J."/>
            <person name="Mitter N."/>
        </authorList>
    </citation>
    <scope>NUCLEOTIDE SEQUENCE [LARGE SCALE GENOMIC DNA]</scope>
    <source>
        <strain evidence="2">cv. Hass</strain>
    </source>
</reference>